<feature type="region of interest" description="Disordered" evidence="2">
    <location>
        <begin position="756"/>
        <end position="792"/>
    </location>
</feature>
<keyword evidence="5" id="KW-1185">Reference proteome</keyword>
<feature type="region of interest" description="Disordered" evidence="2">
    <location>
        <begin position="583"/>
        <end position="694"/>
    </location>
</feature>
<feature type="compositionally biased region" description="Low complexity" evidence="2">
    <location>
        <begin position="664"/>
        <end position="677"/>
    </location>
</feature>
<dbReference type="PANTHER" id="PTHR31680:SF4">
    <property type="entry name" value="LONGIFOLIA PROTEIN"/>
    <property type="match status" value="1"/>
</dbReference>
<dbReference type="AlphaFoldDB" id="A0AAD2DJX3"/>
<keyword evidence="1" id="KW-0175">Coiled coil</keyword>
<dbReference type="InterPro" id="IPR025486">
    <property type="entry name" value="DUF4378"/>
</dbReference>
<feature type="region of interest" description="Disordered" evidence="2">
    <location>
        <begin position="493"/>
        <end position="522"/>
    </location>
</feature>
<dbReference type="PANTHER" id="PTHR31680">
    <property type="entry name" value="LONGIFOLIA PROTEIN"/>
    <property type="match status" value="1"/>
</dbReference>
<feature type="compositionally biased region" description="Low complexity" evidence="2">
    <location>
        <begin position="374"/>
        <end position="386"/>
    </location>
</feature>
<evidence type="ECO:0000256" key="1">
    <source>
        <dbReference type="SAM" id="Coils"/>
    </source>
</evidence>
<feature type="region of interest" description="Disordered" evidence="2">
    <location>
        <begin position="44"/>
        <end position="75"/>
    </location>
</feature>
<evidence type="ECO:0000259" key="3">
    <source>
        <dbReference type="Pfam" id="PF14309"/>
    </source>
</evidence>
<accession>A0AAD2DJX3</accession>
<feature type="compositionally biased region" description="Basic and acidic residues" evidence="2">
    <location>
        <begin position="613"/>
        <end position="624"/>
    </location>
</feature>
<feature type="compositionally biased region" description="Polar residues" evidence="2">
    <location>
        <begin position="778"/>
        <end position="787"/>
    </location>
</feature>
<dbReference type="Proteomes" id="UP000834106">
    <property type="component" value="Chromosome 1"/>
</dbReference>
<dbReference type="EMBL" id="OU503036">
    <property type="protein sequence ID" value="CAI9754540.1"/>
    <property type="molecule type" value="Genomic_DNA"/>
</dbReference>
<proteinExistence type="predicted"/>
<dbReference type="Pfam" id="PF14309">
    <property type="entry name" value="DUF4378"/>
    <property type="match status" value="1"/>
</dbReference>
<feature type="domain" description="DUF4378" evidence="3">
    <location>
        <begin position="874"/>
        <end position="1052"/>
    </location>
</feature>
<dbReference type="InterPro" id="IPR033334">
    <property type="entry name" value="LNG1/2"/>
</dbReference>
<organism evidence="4 5">
    <name type="scientific">Fraxinus pennsylvanica</name>
    <dbReference type="NCBI Taxonomy" id="56036"/>
    <lineage>
        <taxon>Eukaryota</taxon>
        <taxon>Viridiplantae</taxon>
        <taxon>Streptophyta</taxon>
        <taxon>Embryophyta</taxon>
        <taxon>Tracheophyta</taxon>
        <taxon>Spermatophyta</taxon>
        <taxon>Magnoliopsida</taxon>
        <taxon>eudicotyledons</taxon>
        <taxon>Gunneridae</taxon>
        <taxon>Pentapetalae</taxon>
        <taxon>asterids</taxon>
        <taxon>lamiids</taxon>
        <taxon>Lamiales</taxon>
        <taxon>Oleaceae</taxon>
        <taxon>Oleeae</taxon>
        <taxon>Fraxinus</taxon>
    </lineage>
</organism>
<evidence type="ECO:0000313" key="5">
    <source>
        <dbReference type="Proteomes" id="UP000834106"/>
    </source>
</evidence>
<sequence length="1073" mass="120562">MAAKILHSLTDDNPDLQKQVGCMMGIFQLFDRQPILTGRRIVGHSSKRLPPGKSHFHNDNLETDSNTAERRSVPVEKYLTNNIQERQRVSTELSRASFSSSRSSSFSSIDCNQTNQLEPVSLDRMIFPETPSRNPAVNMQNSSPKFNRQALDLRDVVKDSIYREVQGLSVKTKTFEEAPDLMVKFKDFPRQLPRNTDGSQDSAKFREAPWYHNEPRELLRSPSFHSKDGSSFSISKDAPRFSSDGREISYVPFESRDISKSTQKLKDLPRLSLDSREGSLKNSNANSKSIFHFKTLHKDSGEFNGKVQSLQQTSGNQARQTSVVAKLMGLETLPDSVVAGSTNSSSGRTYPVEEFVNFSRSSEEMDSLKPIQLSSSSKLWKEPSSPHGRNPDSVMKHISRFSIESAPKKQIDMTRLTRKPASRSTRGSARAPNIFPSVYSEIEKRLKDLEFAHSGKDLRALKQILEAMQAKGLLETQKEGQDYNFTSLNDHEQTYTSSRQDARTVNSRKLQTDRVLSSSQKRANSLRHFESPIIIMKPAKLVQKTDMPASSVISLDGFSGLPKLQGGEFIDNRKGLSNGRAAKDQIFKERNRENSVNHVHMRTDSRNLITAHASERSQQLHKESTSGFRKSSESISPRMQHKKLELEKRSKPLMPSDSIKSRRQSNNKQEESSSSGGLRRPNHPNSLQKDDRLIEGSSNLRNLNIQKNEISVQSNRGIILGSKNVEVNSFDESSPDIIMSAEFLISGVVEKKSNRMVSEKEQAEAGAPPEYPSPVSVLDNNVSTDDSPSPVKHVGKTFKGDESIDSDRILNTVVGSSANFIPNSKRSGSASQVNGKKLQDIENLVQKLRRLNSSHDEAHTDYIASLCENPDPNHRYISEILLASGLLLKDLGSSLTNFQFHPSGHPINPELFLVLEQTKASSLHKEECSAEKTAQLLTKEKFHRKLFFDVVNEILARKFTLVGPFSEHWLRPNKLAGKTLNAQKLLKELCSEIEELQKKISKCSFDEEDDGLKNILFEDLMHQSETWINFNGEISGVVVDVERLIFKDFVDEVVVGAVAGLKTKPIRRRQIFS</sequence>
<feature type="coiled-coil region" evidence="1">
    <location>
        <begin position="979"/>
        <end position="1006"/>
    </location>
</feature>
<feature type="region of interest" description="Disordered" evidence="2">
    <location>
        <begin position="374"/>
        <end position="394"/>
    </location>
</feature>
<feature type="compositionally biased region" description="Basic and acidic residues" evidence="2">
    <location>
        <begin position="583"/>
        <end position="605"/>
    </location>
</feature>
<protein>
    <recommendedName>
        <fullName evidence="3">DUF4378 domain-containing protein</fullName>
    </recommendedName>
</protein>
<evidence type="ECO:0000256" key="2">
    <source>
        <dbReference type="SAM" id="MobiDB-lite"/>
    </source>
</evidence>
<feature type="region of interest" description="Disordered" evidence="2">
    <location>
        <begin position="406"/>
        <end position="430"/>
    </location>
</feature>
<name>A0AAD2DJX3_9LAMI</name>
<feature type="compositionally biased region" description="Polar residues" evidence="2">
    <location>
        <begin position="625"/>
        <end position="637"/>
    </location>
</feature>
<gene>
    <name evidence="4" type="ORF">FPE_LOCUS1971</name>
</gene>
<evidence type="ECO:0000313" key="4">
    <source>
        <dbReference type="EMBL" id="CAI9754540.1"/>
    </source>
</evidence>
<dbReference type="GO" id="GO:0051513">
    <property type="term" value="P:regulation of monopolar cell growth"/>
    <property type="evidence" value="ECO:0007669"/>
    <property type="project" value="InterPro"/>
</dbReference>
<reference evidence="4" key="1">
    <citation type="submission" date="2023-05" db="EMBL/GenBank/DDBJ databases">
        <authorList>
            <person name="Huff M."/>
        </authorList>
    </citation>
    <scope>NUCLEOTIDE SEQUENCE</scope>
</reference>